<keyword evidence="5" id="KW-1185">Reference proteome</keyword>
<dbReference type="SUPFAM" id="SSF50249">
    <property type="entry name" value="Nucleic acid-binding proteins"/>
    <property type="match status" value="1"/>
</dbReference>
<dbReference type="GO" id="GO:0005737">
    <property type="term" value="C:cytoplasm"/>
    <property type="evidence" value="ECO:0007669"/>
    <property type="project" value="UniProtKB-SubCell"/>
</dbReference>
<name>A0A934N4I5_9BACT</name>
<gene>
    <name evidence="4" type="ORF">JF922_19800</name>
</gene>
<sequence>MPTGTIKKVVSERGFGFIDGEDGTEYFFHRSAIDGEFDHLRGGERVTFKLEPSPKGPRAAEVQLA</sequence>
<proteinExistence type="predicted"/>
<feature type="domain" description="CSD" evidence="3">
    <location>
        <begin position="1"/>
        <end position="64"/>
    </location>
</feature>
<dbReference type="EMBL" id="JAEKNR010000198">
    <property type="protein sequence ID" value="MBJ7600305.1"/>
    <property type="molecule type" value="Genomic_DNA"/>
</dbReference>
<comment type="caution">
    <text evidence="4">The sequence shown here is derived from an EMBL/GenBank/DDBJ whole genome shotgun (WGS) entry which is preliminary data.</text>
</comment>
<dbReference type="InterPro" id="IPR012340">
    <property type="entry name" value="NA-bd_OB-fold"/>
</dbReference>
<keyword evidence="2" id="KW-0963">Cytoplasm</keyword>
<dbReference type="Proteomes" id="UP000612893">
    <property type="component" value="Unassembled WGS sequence"/>
</dbReference>
<organism evidence="4 5">
    <name type="scientific">Candidatus Nephthysia bennettiae</name>
    <dbReference type="NCBI Taxonomy" id="3127016"/>
    <lineage>
        <taxon>Bacteria</taxon>
        <taxon>Bacillati</taxon>
        <taxon>Candidatus Dormiibacterota</taxon>
        <taxon>Candidatus Dormibacteria</taxon>
        <taxon>Candidatus Dormibacterales</taxon>
        <taxon>Candidatus Dormibacteraceae</taxon>
        <taxon>Candidatus Nephthysia</taxon>
    </lineage>
</organism>
<dbReference type="SMART" id="SM00357">
    <property type="entry name" value="CSP"/>
    <property type="match status" value="1"/>
</dbReference>
<dbReference type="RefSeq" id="WP_338204076.1">
    <property type="nucleotide sequence ID" value="NZ_JAEKNR010000198.1"/>
</dbReference>
<dbReference type="AlphaFoldDB" id="A0A934N4I5"/>
<dbReference type="Pfam" id="PF00313">
    <property type="entry name" value="CSD"/>
    <property type="match status" value="1"/>
</dbReference>
<dbReference type="PROSITE" id="PS51857">
    <property type="entry name" value="CSD_2"/>
    <property type="match status" value="1"/>
</dbReference>
<comment type="subcellular location">
    <subcellularLocation>
        <location evidence="1">Cytoplasm</location>
    </subcellularLocation>
</comment>
<evidence type="ECO:0000256" key="2">
    <source>
        <dbReference type="ARBA" id="ARBA00022490"/>
    </source>
</evidence>
<reference evidence="4" key="1">
    <citation type="submission" date="2020-10" db="EMBL/GenBank/DDBJ databases">
        <title>Ca. Dormibacterota MAGs.</title>
        <authorList>
            <person name="Montgomery K."/>
        </authorList>
    </citation>
    <scope>NUCLEOTIDE SEQUENCE [LARGE SCALE GENOMIC DNA]</scope>
    <source>
        <strain evidence="4">SC8812_S17_10</strain>
    </source>
</reference>
<dbReference type="PRINTS" id="PR00050">
    <property type="entry name" value="COLDSHOCK"/>
</dbReference>
<dbReference type="InterPro" id="IPR011129">
    <property type="entry name" value="CSD"/>
</dbReference>
<accession>A0A934N4I5</accession>
<evidence type="ECO:0000313" key="4">
    <source>
        <dbReference type="EMBL" id="MBJ7600305.1"/>
    </source>
</evidence>
<evidence type="ECO:0000256" key="1">
    <source>
        <dbReference type="ARBA" id="ARBA00004496"/>
    </source>
</evidence>
<evidence type="ECO:0000313" key="5">
    <source>
        <dbReference type="Proteomes" id="UP000612893"/>
    </source>
</evidence>
<dbReference type="Gene3D" id="2.40.50.140">
    <property type="entry name" value="Nucleic acid-binding proteins"/>
    <property type="match status" value="1"/>
</dbReference>
<dbReference type="InterPro" id="IPR012156">
    <property type="entry name" value="Cold_shock_CspA"/>
</dbReference>
<protein>
    <submittedName>
        <fullName evidence="4">Cold shock domain-containing protein</fullName>
    </submittedName>
</protein>
<dbReference type="PIRSF" id="PIRSF002599">
    <property type="entry name" value="Cold_shock_A"/>
    <property type="match status" value="1"/>
</dbReference>
<evidence type="ECO:0000259" key="3">
    <source>
        <dbReference type="PROSITE" id="PS51857"/>
    </source>
</evidence>
<dbReference type="InterPro" id="IPR002059">
    <property type="entry name" value="CSP_DNA-bd"/>
</dbReference>